<dbReference type="Proteomes" id="UP000054845">
    <property type="component" value="Unassembled WGS sequence"/>
</dbReference>
<proteinExistence type="predicted"/>
<reference evidence="2 3" key="1">
    <citation type="submission" date="2014-09" db="EMBL/GenBank/DDBJ databases">
        <authorList>
            <person name="Magalhaes I.L.F."/>
            <person name="Oliveira U."/>
            <person name="Santos F.R."/>
            <person name="Vidigal T.H.D.A."/>
            <person name="Brescovit A.D."/>
            <person name="Santos A.J."/>
        </authorList>
    </citation>
    <scope>NUCLEOTIDE SEQUENCE [LARGE SCALE GENOMIC DNA]</scope>
</reference>
<evidence type="ECO:0000313" key="2">
    <source>
        <dbReference type="EMBL" id="CEH12413.1"/>
    </source>
</evidence>
<feature type="domain" description="AB hydrolase-1" evidence="1">
    <location>
        <begin position="157"/>
        <end position="437"/>
    </location>
</feature>
<dbReference type="Gene3D" id="3.40.50.1820">
    <property type="entry name" value="alpha/beta hydrolase"/>
    <property type="match status" value="1"/>
</dbReference>
<dbReference type="SUPFAM" id="SSF53474">
    <property type="entry name" value="alpha/beta-Hydrolases"/>
    <property type="match status" value="1"/>
</dbReference>
<organism evidence="2 3">
    <name type="scientific">Ceraceosorus bombacis</name>
    <dbReference type="NCBI Taxonomy" id="401625"/>
    <lineage>
        <taxon>Eukaryota</taxon>
        <taxon>Fungi</taxon>
        <taxon>Dikarya</taxon>
        <taxon>Basidiomycota</taxon>
        <taxon>Ustilaginomycotina</taxon>
        <taxon>Exobasidiomycetes</taxon>
        <taxon>Ceraceosorales</taxon>
        <taxon>Ceraceosoraceae</taxon>
        <taxon>Ceraceosorus</taxon>
    </lineage>
</organism>
<evidence type="ECO:0000313" key="3">
    <source>
        <dbReference type="Proteomes" id="UP000054845"/>
    </source>
</evidence>
<accession>A0A0P1BB07</accession>
<protein>
    <recommendedName>
        <fullName evidence="1">AB hydrolase-1 domain-containing protein</fullName>
    </recommendedName>
</protein>
<dbReference type="OrthoDB" id="94039at2759"/>
<dbReference type="EMBL" id="CCYA01000149">
    <property type="protein sequence ID" value="CEH12413.1"/>
    <property type="molecule type" value="Genomic_DNA"/>
</dbReference>
<evidence type="ECO:0000259" key="1">
    <source>
        <dbReference type="Pfam" id="PF12697"/>
    </source>
</evidence>
<dbReference type="STRING" id="401625.A0A0P1BB07"/>
<dbReference type="AlphaFoldDB" id="A0A0P1BB07"/>
<sequence length="460" mass="51304">MPLDASQTLGVEVPIPPYLLLPLLNSPLQGDANASPFIPTLPITTTYKEWTRTTHFLPAAFPRAHTLCVAPALARPTLPTSKDHERQLRKDEFGRWRDHWKGFSAEDYFPARSEREANETAQRLAQEQRSTPLWNVVQRWCRRDCEVPENGLILIAAHANGMHKETFEPCLEALIHHSSTPIAEIWSLDTIDSGFSGVVNEGKLGPSASWCDQARDLLNLIHHLPEPGQDASEVLRRKEKGGYAGTRPIVGIGHSYSGSAVLRLASAVPTALDGIIFIDPVLLRPEVLSKRPKPEFNARGQGAVARRDVFSDRQEAMRYFQSRPFFSKWDPRTLQAMVEHGLVPLDPISAPQGAVRLAMHRAREAAVFGQSWQSTLSYASGLIKRHTCKFHAVLMANSDLITDGFADITFVKDIKDWGGTSHIMPGNHLVVQEQPDKLGEHLATVLDAWYAHRPSFEARL</sequence>
<dbReference type="InterPro" id="IPR029058">
    <property type="entry name" value="AB_hydrolase_fold"/>
</dbReference>
<dbReference type="InterPro" id="IPR000073">
    <property type="entry name" value="AB_hydrolase_1"/>
</dbReference>
<dbReference type="Pfam" id="PF12697">
    <property type="entry name" value="Abhydrolase_6"/>
    <property type="match status" value="1"/>
</dbReference>
<name>A0A0P1BB07_9BASI</name>
<keyword evidence="3" id="KW-1185">Reference proteome</keyword>